<evidence type="ECO:0000256" key="6">
    <source>
        <dbReference type="ARBA" id="ARBA00022859"/>
    </source>
</evidence>
<keyword evidence="3" id="KW-0479">Metal-binding</keyword>
<dbReference type="InterPro" id="IPR041679">
    <property type="entry name" value="DNA2/NAM7-like_C"/>
</dbReference>
<accession>A0ABR3Q6C3</accession>
<dbReference type="Gene3D" id="3.40.50.300">
    <property type="entry name" value="P-loop containing nucleotide triphosphate hydrolases"/>
    <property type="match status" value="3"/>
</dbReference>
<dbReference type="InterPro" id="IPR027417">
    <property type="entry name" value="P-loop_NTPase"/>
</dbReference>
<dbReference type="InterPro" id="IPR047187">
    <property type="entry name" value="SF1_C_Upf1"/>
</dbReference>
<proteinExistence type="predicted"/>
<keyword evidence="4" id="KW-0863">Zinc-finger</keyword>
<dbReference type="CDD" id="cd18808">
    <property type="entry name" value="SF1_C_Upf1"/>
    <property type="match status" value="1"/>
</dbReference>
<gene>
    <name evidence="10" type="ORF">Q8F55_003922</name>
</gene>
<dbReference type="GeneID" id="95984965"/>
<dbReference type="InterPro" id="IPR045055">
    <property type="entry name" value="DNA2/NAM7-like"/>
</dbReference>
<evidence type="ECO:0000313" key="10">
    <source>
        <dbReference type="EMBL" id="KAL1409923.1"/>
    </source>
</evidence>
<dbReference type="PANTHER" id="PTHR10887:SF445">
    <property type="entry name" value="NFX1-TYPE ZINC FINGER-CONTAINING PROTEIN 1"/>
    <property type="match status" value="1"/>
</dbReference>
<feature type="region of interest" description="Disordered" evidence="8">
    <location>
        <begin position="614"/>
        <end position="707"/>
    </location>
</feature>
<evidence type="ECO:0000259" key="9">
    <source>
        <dbReference type="PROSITE" id="PS51981"/>
    </source>
</evidence>
<organism evidence="10 11">
    <name type="scientific">Vanrija albida</name>
    <dbReference type="NCBI Taxonomy" id="181172"/>
    <lineage>
        <taxon>Eukaryota</taxon>
        <taxon>Fungi</taxon>
        <taxon>Dikarya</taxon>
        <taxon>Basidiomycota</taxon>
        <taxon>Agaricomycotina</taxon>
        <taxon>Tremellomycetes</taxon>
        <taxon>Trichosporonales</taxon>
        <taxon>Trichosporonaceae</taxon>
        <taxon>Vanrija</taxon>
    </lineage>
</organism>
<evidence type="ECO:0000256" key="1">
    <source>
        <dbReference type="ARBA" id="ARBA00004496"/>
    </source>
</evidence>
<dbReference type="PROSITE" id="PS51981">
    <property type="entry name" value="ZF_RZ"/>
    <property type="match status" value="1"/>
</dbReference>
<reference evidence="10 11" key="1">
    <citation type="submission" date="2023-08" db="EMBL/GenBank/DDBJ databases">
        <title>Annotated Genome Sequence of Vanrija albida AlHP1.</title>
        <authorList>
            <person name="Herzog R."/>
        </authorList>
    </citation>
    <scope>NUCLEOTIDE SEQUENCE [LARGE SCALE GENOMIC DNA]</scope>
    <source>
        <strain evidence="10 11">AlHP1</strain>
    </source>
</reference>
<name>A0ABR3Q6C3_9TREE</name>
<evidence type="ECO:0000256" key="7">
    <source>
        <dbReference type="SAM" id="Coils"/>
    </source>
</evidence>
<feature type="region of interest" description="Disordered" evidence="8">
    <location>
        <begin position="246"/>
        <end position="275"/>
    </location>
</feature>
<dbReference type="Pfam" id="PF13086">
    <property type="entry name" value="AAA_11"/>
    <property type="match status" value="2"/>
</dbReference>
<evidence type="ECO:0000256" key="8">
    <source>
        <dbReference type="SAM" id="MobiDB-lite"/>
    </source>
</evidence>
<dbReference type="Pfam" id="PF20173">
    <property type="entry name" value="ZnF_RZ-type"/>
    <property type="match status" value="1"/>
</dbReference>
<dbReference type="InterPro" id="IPR046439">
    <property type="entry name" value="ZF_RZ_dom"/>
</dbReference>
<evidence type="ECO:0000256" key="5">
    <source>
        <dbReference type="ARBA" id="ARBA00022833"/>
    </source>
</evidence>
<evidence type="ECO:0000256" key="3">
    <source>
        <dbReference type="ARBA" id="ARBA00022723"/>
    </source>
</evidence>
<comment type="subcellular location">
    <subcellularLocation>
        <location evidence="1">Cytoplasm</location>
    </subcellularLocation>
</comment>
<comment type="caution">
    <text evidence="10">The sequence shown here is derived from an EMBL/GenBank/DDBJ whole genome shotgun (WGS) entry which is preliminary data.</text>
</comment>
<dbReference type="RefSeq" id="XP_069209867.1">
    <property type="nucleotide sequence ID" value="XM_069352449.1"/>
</dbReference>
<dbReference type="Pfam" id="PF13087">
    <property type="entry name" value="AAA_12"/>
    <property type="match status" value="1"/>
</dbReference>
<keyword evidence="7" id="KW-0175">Coiled coil</keyword>
<keyword evidence="5" id="KW-0862">Zinc</keyword>
<keyword evidence="11" id="KW-1185">Reference proteome</keyword>
<feature type="compositionally biased region" description="Acidic residues" evidence="8">
    <location>
        <begin position="645"/>
        <end position="659"/>
    </location>
</feature>
<evidence type="ECO:0000256" key="2">
    <source>
        <dbReference type="ARBA" id="ARBA00022490"/>
    </source>
</evidence>
<keyword evidence="2" id="KW-0963">Cytoplasm</keyword>
<evidence type="ECO:0000313" key="11">
    <source>
        <dbReference type="Proteomes" id="UP001565368"/>
    </source>
</evidence>
<feature type="compositionally biased region" description="Acidic residues" evidence="8">
    <location>
        <begin position="678"/>
        <end position="690"/>
    </location>
</feature>
<feature type="domain" description="RZ-type" evidence="9">
    <location>
        <begin position="1616"/>
        <end position="1692"/>
    </location>
</feature>
<feature type="coiled-coil region" evidence="7">
    <location>
        <begin position="1549"/>
        <end position="1576"/>
    </location>
</feature>
<dbReference type="SUPFAM" id="SSF52540">
    <property type="entry name" value="P-loop containing nucleoside triphosphate hydrolases"/>
    <property type="match status" value="1"/>
</dbReference>
<dbReference type="EMBL" id="JBBXJM010000003">
    <property type="protein sequence ID" value="KAL1409923.1"/>
    <property type="molecule type" value="Genomic_DNA"/>
</dbReference>
<dbReference type="PANTHER" id="PTHR10887">
    <property type="entry name" value="DNA2/NAM7 HELICASE FAMILY"/>
    <property type="match status" value="1"/>
</dbReference>
<dbReference type="Proteomes" id="UP001565368">
    <property type="component" value="Unassembled WGS sequence"/>
</dbReference>
<evidence type="ECO:0000256" key="4">
    <source>
        <dbReference type="ARBA" id="ARBA00022771"/>
    </source>
</evidence>
<sequence>MLDSNIDHVVKVLQSNIQECLDALTFSDRGRNTYRFGLDRQGLISIVSGVQVFKPVASLLVEYFNRFPSAPIVHPSSQIFVTFLSDSYSKWEAAINSGTFRDPLSNKDPYERRLILDRIHKEIQLVTATVSQGQPTKAHAPASRLTTLPLGLLARVARDYDGPGKSSPDGPRHDNDHESIAQIKVVPTAAELVAKREPYLPANSPGAKHHLPPESMDKLFDVQFRLLRADAFGGLEGGVKTIVQDMMDPDPTRDAPPGRLARSSNRDQRKRFWSQTKRMQHGALVALIAKHPNGEPTIAVATLAEAPDKFTHDMSADPPRFSFTLIFMDPQDALRAARAAQNGSANTDTFLVESPVLYAAVKPFLEMLSTTKFPQVPFSDYLLPQTLRAKQTEQPQYTQIPGFEWDLSCLLKKPSEVVNLEASSDEESCTFDPRSPLSTQAARDYMHEHSKLDLSQSDALIDSLTREVALIQGPPGTGKTFTGVELLRVLFANKVGPVLLLAYTNHALDHILRAVYDSGVTDSIVRLGSMSKDEVVSQFNMDYIGRSGGDSSMRRDIWQSSEKMKEIEKKMKANEQWTRVSKGKIGKATRHPLWEFWKEGRDLDFLRALGSTPQVASGVQVAKPKKSTEVVKPPENRFHTLESVLQDDESDEDDTDAEIDSQYAWVLGGDWSGPQPDSGDEDNEDDSDDSVDGHTEAPPPPASGELSVNDVLDERAAFLQHYNLNVLPRISHTARPVQDLLADLDVWNFSAVERQALADFIERDARAHINNDVIANLEMLSNQHQLSAKRRDEARDNIKVFQLHKISLVGATTSGPAKLSSLMRGFEPKVLVLEEAGQILESHVLSTLFPSVQHMIAIGDPLQLRPQCNRYEFSMDNARGRDLYRLDLSLMERLSSSGLPMSQLLVQRRMAPPISSLIRKTLYPSLQDHELVHAYPAVSGMGKSLFFLDHDQKEHGGDDGGSSKRNYFEMACDLALYLLKQGPYSEEGDIVILCGYLGQLMEVRELLRNKVVVVIGEKDKDQLAKLGDDDNDLDTGLTASEVAAGKHILLRTVDNFQGEEAKIVILSLVRNAGASDVLDANLKRTIGFLRSPNRTNVAISRAKHGMYILGNAEQLSSGSSMWNTIIDELASQDVIGPGFPIACTIHGVSQIMDKPGVLSLVSPNGGCLQVCNQRLVKCGHFCKQILDQISDMIMQATLADVIKDEPDALLVTLECGHVFTLETLDGAVGLTDYYDTDGMRWTGLKTPSGFQNRPTCPSCRGPITSPRYNRLKGQVDRLTARLDRLGHAAAEELVARDLSEIAVPTLDKPNLSAFNALSVKGKKYKNKAARPKGNAFGLTGALADAWRTAANPYLDIYRTLSNLINSKRMPHRDAYESAVATVFRAEHALGLQSAVAAHRDPSSAALTTARRRLGAPPPAAQTRFQIESIHLSIKVRLEMVKIANKASEALADRANKALLERAMETDKGKAKAKGQAERARRAGLAFTMLGTGLLASATRDAQLALNLASARQLARLEMSSLVVYLDTHRHKRSYEVEWRLRQAPSAQRAQAATALRQESKAEMDKLAADIDAALAEAPPQLAEYAQTKIRPAVNALLEEWKNMTAGIGQDGFYQAVSAEGKLSIIKAMMEENWGYGGRYYQCPNGHPYVIGDCGQPMATSRCLECGAEVGGHDHTLLGGNARDAVMEAVAREAGAMRNPHAF</sequence>
<dbReference type="InterPro" id="IPR041677">
    <property type="entry name" value="DNA2/NAM7_AAA_11"/>
</dbReference>
<feature type="compositionally biased region" description="Basic and acidic residues" evidence="8">
    <location>
        <begin position="626"/>
        <end position="640"/>
    </location>
</feature>
<keyword evidence="6" id="KW-0391">Immunity</keyword>
<protein>
    <recommendedName>
        <fullName evidence="9">RZ-type domain-containing protein</fullName>
    </recommendedName>
</protein>